<dbReference type="PROSITE" id="PS50878">
    <property type="entry name" value="RT_POL"/>
    <property type="match status" value="1"/>
</dbReference>
<evidence type="ECO:0000256" key="9">
    <source>
        <dbReference type="ARBA" id="ARBA00038592"/>
    </source>
</evidence>
<keyword evidence="7 10" id="KW-0238">DNA-binding</keyword>
<dbReference type="InterPro" id="IPR043502">
    <property type="entry name" value="DNA/RNA_pol_sf"/>
</dbReference>
<organism evidence="12 13">
    <name type="scientific">Halomicronema hongdechloris C2206</name>
    <dbReference type="NCBI Taxonomy" id="1641165"/>
    <lineage>
        <taxon>Bacteria</taxon>
        <taxon>Bacillati</taxon>
        <taxon>Cyanobacteriota</taxon>
        <taxon>Cyanophyceae</taxon>
        <taxon>Nodosilineales</taxon>
        <taxon>Nodosilineaceae</taxon>
        <taxon>Halomicronema</taxon>
    </lineage>
</organism>
<keyword evidence="6 10" id="KW-0051">Antiviral defense</keyword>
<dbReference type="Pfam" id="PF00078">
    <property type="entry name" value="RVT_1"/>
    <property type="match status" value="1"/>
</dbReference>
<evidence type="ECO:0000256" key="2">
    <source>
        <dbReference type="ARBA" id="ARBA00022723"/>
    </source>
</evidence>
<dbReference type="InterPro" id="IPR042206">
    <property type="entry name" value="CRISPR-assoc_Cas1_C"/>
</dbReference>
<evidence type="ECO:0000313" key="12">
    <source>
        <dbReference type="EMBL" id="ASC69569.1"/>
    </source>
</evidence>
<feature type="binding site" evidence="10">
    <location>
        <position position="479"/>
    </location>
    <ligand>
        <name>Mn(2+)</name>
        <dbReference type="ChEBI" id="CHEBI:29035"/>
    </ligand>
</feature>
<dbReference type="EC" id="3.1.-.-" evidence="10"/>
<dbReference type="InterPro" id="IPR002729">
    <property type="entry name" value="CRISPR-assoc_Cas1"/>
</dbReference>
<dbReference type="GO" id="GO:0046872">
    <property type="term" value="F:metal ion binding"/>
    <property type="evidence" value="ECO:0007669"/>
    <property type="project" value="UniProtKB-UniRule"/>
</dbReference>
<reference evidence="12 13" key="1">
    <citation type="journal article" date="2016" name="Biochim. Biophys. Acta">
        <title>Characterization of red-shifted phycobilisomes isolated from the chlorophyll f-containing cyanobacterium Halomicronema hongdechloris.</title>
        <authorList>
            <person name="Li Y."/>
            <person name="Lin Y."/>
            <person name="Garvey C.J."/>
            <person name="Birch D."/>
            <person name="Corkery R.W."/>
            <person name="Loughlin P.C."/>
            <person name="Scheer H."/>
            <person name="Willows R.D."/>
            <person name="Chen M."/>
        </authorList>
    </citation>
    <scope>NUCLEOTIDE SEQUENCE [LARGE SCALE GENOMIC DNA]</scope>
    <source>
        <strain evidence="12 13">C2206</strain>
    </source>
</reference>
<comment type="subunit">
    <text evidence="9 10">Homodimer, forms a heterotetramer with a Cas2 homodimer.</text>
</comment>
<dbReference type="EMBL" id="CP021983">
    <property type="protein sequence ID" value="ASC69569.1"/>
    <property type="molecule type" value="Genomic_DNA"/>
</dbReference>
<comment type="function">
    <text evidence="10">CRISPR (clustered regularly interspaced short palindromic repeat), is an adaptive immune system that provides protection against mobile genetic elements (viruses, transposable elements and conjugative plasmids). CRISPR clusters contain spacers, sequences complementary to antecedent mobile elements, and target invading nucleic acids. CRISPR clusters are transcribed and processed into CRISPR RNA (crRNA). Acts as a dsDNA endonuclease. Involved in the integration of spacer DNA into the CRISPR cassette.</text>
</comment>
<dbReference type="KEGG" id="hhg:XM38_004960"/>
<dbReference type="OrthoDB" id="9803119at2"/>
<feature type="binding site" evidence="10">
    <location>
        <position position="558"/>
    </location>
    <ligand>
        <name>Mn(2+)</name>
        <dbReference type="ChEBI" id="CHEBI:29035"/>
    </ligand>
</feature>
<keyword evidence="1 10" id="KW-0540">Nuclease</keyword>
<evidence type="ECO:0000256" key="7">
    <source>
        <dbReference type="ARBA" id="ARBA00023125"/>
    </source>
</evidence>
<evidence type="ECO:0000256" key="10">
    <source>
        <dbReference type="HAMAP-Rule" id="MF_01470"/>
    </source>
</evidence>
<proteinExistence type="inferred from homology"/>
<comment type="cofactor">
    <cofactor evidence="10">
        <name>Mg(2+)</name>
        <dbReference type="ChEBI" id="CHEBI:18420"/>
    </cofactor>
    <cofactor evidence="10">
        <name>Mn(2+)</name>
        <dbReference type="ChEBI" id="CHEBI:29035"/>
    </cofactor>
</comment>
<dbReference type="GO" id="GO:0003677">
    <property type="term" value="F:DNA binding"/>
    <property type="evidence" value="ECO:0007669"/>
    <property type="project" value="UniProtKB-KW"/>
</dbReference>
<evidence type="ECO:0000256" key="8">
    <source>
        <dbReference type="ARBA" id="ARBA00023211"/>
    </source>
</evidence>
<dbReference type="CDD" id="cd09634">
    <property type="entry name" value="Cas1_I-II-III"/>
    <property type="match status" value="1"/>
</dbReference>
<dbReference type="GO" id="GO:0004519">
    <property type="term" value="F:endonuclease activity"/>
    <property type="evidence" value="ECO:0007669"/>
    <property type="project" value="UniProtKB-UniRule"/>
</dbReference>
<gene>
    <name evidence="12" type="primary">cas1_1</name>
    <name evidence="10" type="synonym">cas1</name>
    <name evidence="12" type="ORF">XM38_004960</name>
</gene>
<keyword evidence="4 10" id="KW-0378">Hydrolase</keyword>
<feature type="domain" description="Reverse transcriptase" evidence="11">
    <location>
        <begin position="43"/>
        <end position="269"/>
    </location>
</feature>
<keyword evidence="2 10" id="KW-0479">Metal-binding</keyword>
<dbReference type="Pfam" id="PF01867">
    <property type="entry name" value="Cas_Cas1"/>
    <property type="match status" value="1"/>
</dbReference>
<dbReference type="PANTHER" id="PTHR34353">
    <property type="entry name" value="CRISPR-ASSOCIATED ENDONUCLEASE CAS1 1"/>
    <property type="match status" value="1"/>
</dbReference>
<sequence length="654" mass="74326">MKLYVEQLATAWHLVQRGSRAAGIDGITVDLFTGIAREQIHQLYRQMRQERYVARPAKGFYLAKQKGGHRLIGIPTVRDRIVQRYLLQSIYPSLENAFSDAVFAYRPGLSIYAAVKRVMERYRYQPTWVIKADIQQFFDQLSWPLLLHQLDQLSLPATWVQWIEQQLKAGIVVSGQFYQPGQGVLPGSILSGALANLYLNDFDRHCLEADIPLVRYGDDCVAVCQSYLEASRSLALMQDWIEGLSLSFHPEKTTIIPPGQAFVFLGHRFRNGTVEGPARQKAEGRRQKAPQPGYGPPQLCSIVKSPRRMLATSTDDYWRDGMTTLYITDQGSYLRVRHQQFQVFHNQELRCSVPASRISHVVLFGCCNVSHGAVRLALQRRIPLLYLSNKGRYFGRLQTTGQAKLEYLTQQVYKAQDPDFVRTQAASIIIGKLHNSRILLLRLNRRRKTEAATQAIATLAELMQTVPSAESVEAMLGREGTGANLYFQAYASLLKGQFEFEKRTRPPTDPVNSLLSLGYTLLSQNVHAMVEGVGLHTHFGNLHKPQANRPSLVCDLVEEFRAIAVDSLVAYLINSNIFSPDDFTPPDARGGVYLHPDAMKRFLKHWEEKLQQSVTHPHSGYKVSYRRCLELQVWEYVACLMGEQPVYRPMQWEG</sequence>
<dbReference type="PANTHER" id="PTHR34353:SF2">
    <property type="entry name" value="CRISPR-ASSOCIATED ENDONUCLEASE CAS1 1"/>
    <property type="match status" value="1"/>
</dbReference>
<dbReference type="InterPro" id="IPR050646">
    <property type="entry name" value="Cas1"/>
</dbReference>
<protein>
    <recommendedName>
        <fullName evidence="10">CRISPR-associated endonuclease Cas1</fullName>
        <ecNumber evidence="10">3.1.-.-</ecNumber>
    </recommendedName>
</protein>
<dbReference type="Gene3D" id="1.20.120.920">
    <property type="entry name" value="CRISPR-associated endonuclease Cas1, C-terminal domain"/>
    <property type="match status" value="1"/>
</dbReference>
<dbReference type="AlphaFoldDB" id="A0A1Z3HGW6"/>
<dbReference type="GO" id="GO:0043571">
    <property type="term" value="P:maintenance of CRISPR repeat elements"/>
    <property type="evidence" value="ECO:0007669"/>
    <property type="project" value="UniProtKB-UniRule"/>
</dbReference>
<dbReference type="Proteomes" id="UP000191901">
    <property type="component" value="Chromosome"/>
</dbReference>
<evidence type="ECO:0000256" key="4">
    <source>
        <dbReference type="ARBA" id="ARBA00022801"/>
    </source>
</evidence>
<dbReference type="GO" id="GO:0016787">
    <property type="term" value="F:hydrolase activity"/>
    <property type="evidence" value="ECO:0007669"/>
    <property type="project" value="UniProtKB-KW"/>
</dbReference>
<dbReference type="Gene3D" id="3.100.10.20">
    <property type="entry name" value="CRISPR-associated endonuclease Cas1, N-terminal domain"/>
    <property type="match status" value="1"/>
</dbReference>
<dbReference type="RefSeq" id="WP_088428978.1">
    <property type="nucleotide sequence ID" value="NZ_CP021983.2"/>
</dbReference>
<evidence type="ECO:0000256" key="1">
    <source>
        <dbReference type="ARBA" id="ARBA00022722"/>
    </source>
</evidence>
<dbReference type="InterPro" id="IPR042211">
    <property type="entry name" value="CRISPR-assoc_Cas1_N"/>
</dbReference>
<evidence type="ECO:0000256" key="6">
    <source>
        <dbReference type="ARBA" id="ARBA00023118"/>
    </source>
</evidence>
<dbReference type="GO" id="GO:0051607">
    <property type="term" value="P:defense response to virus"/>
    <property type="evidence" value="ECO:0007669"/>
    <property type="project" value="UniProtKB-UniRule"/>
</dbReference>
<dbReference type="SUPFAM" id="SSF56672">
    <property type="entry name" value="DNA/RNA polymerases"/>
    <property type="match status" value="1"/>
</dbReference>
<evidence type="ECO:0000259" key="11">
    <source>
        <dbReference type="PROSITE" id="PS50878"/>
    </source>
</evidence>
<dbReference type="InterPro" id="IPR000477">
    <property type="entry name" value="RT_dom"/>
</dbReference>
<dbReference type="CDD" id="cd01651">
    <property type="entry name" value="RT_G2_intron"/>
    <property type="match status" value="1"/>
</dbReference>
<name>A0A1Z3HGW6_9CYAN</name>
<keyword evidence="5 10" id="KW-0460">Magnesium</keyword>
<keyword evidence="13" id="KW-1185">Reference proteome</keyword>
<accession>A0A1Z3HGW6</accession>
<dbReference type="NCBIfam" id="TIGR00287">
    <property type="entry name" value="cas1"/>
    <property type="match status" value="1"/>
</dbReference>
<feature type="binding site" evidence="10">
    <location>
        <position position="543"/>
    </location>
    <ligand>
        <name>Mn(2+)</name>
        <dbReference type="ChEBI" id="CHEBI:29035"/>
    </ligand>
</feature>
<evidence type="ECO:0000256" key="3">
    <source>
        <dbReference type="ARBA" id="ARBA00022759"/>
    </source>
</evidence>
<comment type="similarity">
    <text evidence="10">Belongs to the CRISPR-associated endonuclease Cas1 family.</text>
</comment>
<evidence type="ECO:0000313" key="13">
    <source>
        <dbReference type="Proteomes" id="UP000191901"/>
    </source>
</evidence>
<keyword evidence="3 10" id="KW-0255">Endonuclease</keyword>
<evidence type="ECO:0000256" key="5">
    <source>
        <dbReference type="ARBA" id="ARBA00022842"/>
    </source>
</evidence>
<dbReference type="HAMAP" id="MF_01470">
    <property type="entry name" value="Cas1"/>
    <property type="match status" value="1"/>
</dbReference>
<keyword evidence="8 10" id="KW-0464">Manganese</keyword>